<name>A0A8H5UIK9_9HYPO</name>
<protein>
    <recommendedName>
        <fullName evidence="10">NACHT domain-containing protein</fullName>
    </recommendedName>
</protein>
<feature type="repeat" description="ANK" evidence="3">
    <location>
        <begin position="1475"/>
        <end position="1498"/>
    </location>
</feature>
<feature type="region of interest" description="Disordered" evidence="4">
    <location>
        <begin position="1969"/>
        <end position="1988"/>
    </location>
</feature>
<sequence length="2489" mass="279787">MDPFTAIGLAGNILTFIDIGLRLVSQTKGIYDSKSNSTAENDSLSVMTTRFTTTMADMQSKIPSGNLSKEEIALKELVTECSSISDELQNLLAELKAKKPSSIRSSMKAALRDWSKKKEKDDLHKRLESSRQQLDLLLSTMTRFESLERLNQLLEYGQSNEAEITSLRRNIGALRSGLQVKFLSTEALEQIREVVSLSDRATLKVRESCILTALRFDLMDERYDDVAEAHDKTFEWIYDPYIRDDDDRLLHSTDITSYKPMERSGARDKFVDWIKHGNGIFHISGKPGSGKSTLMKYLCRKEETKQHLDVWAADKSLVFGKFFFWNPGTTLQKSLRGLIRGLLYAILSNAPELIPLAFPRHWDVTLSKVAVTFDSSDDIMHAFTDLIRRDEVYRNHKLVFFIDGLDEFQGDHAALIKELLQWTSTRPTGVKICVSSREWPIFQEAFKTFPSFRLHELTRSDVSRIVRDRLKNNDTYQKLATPGELARFESSLVDRSDGVFLWLKLILQDIEDGLLSGDRLSHLQNKVKALPTELNDLFQHLLSSIHPCDRKEAYLILAVALECPPDWPIFRISFLEEYIEDRDFASSKRIKQLEEDQIIDRLERTRKKIYGKCKGLLEIQLVTYPRQSQSIGRTLKESVKFTHRSIIEFLESDQTKHKVAAELKGLDILDALCQTFLAHIQAAIMDEHYYQDRHGASDLDDHLAFPWGDLVHVLSPPSLDYDICTLLGAHSAKNGVTDSSRFTTFLDNVVEVAEDLFSHPAQFQFVDINWIRSGLIHHTIQASFAVKMGLLSASYGMSDYVLQTHSIGLDGVREHMALPMLLQAICQGAQSNIAARNSISRGLNTIANAYLDLGCDPNGPSAVESMSCWHYMLMRCIFAHSRGPYVQIMASFLLHGANPRFWMKFDTKHRCKDEAVSLTVSIPVEFEWGEKRQRLDYLDDNRVMAVELDWPLRMFLRKGQVELSCKELLGIMFPQQKSDFEEAVDYILHWDTEMSDANTSVKAADNVVHEKDTTAPIDPSDVAAGPSDGNGMPIEEEKGHELESLPLHTKLLAIAEAGQSNNPDALTEFKALLNKAPDINARDAAGKTALHVAIEQGLETEARCIVDNGANVAIGDGKGQQPLYLACLGGHTELVELLLTKRAIKSDIIDAAAENGETPLVAACRKRHTETVNILLDKNANTKTSDKNGWTPLHWATLNSNEDIVKRLVEVDASNINDVEARANWTPLNAAAYFGYPDIVSLLLEKNAGLSTKDNSGWTPLMTATGMRYPEIVKMILDQKERWPENYLEIRDILLLTPLHWASMQGSSEIASQLIDAGADCGSKWISGGYDIDFKAEPDWTPLHFASFYNHSKIVDLLLPDPPMPAVDIDAKAEDGRTSLHLASLRGNELIVKTLLEKGASIDATDETRLTPLHLASGAKVEDLCLSDLGPSPSPSGDDDSDRKKRIAEANSIRHLQVVELLLQKGASPRLKARDGDTALHRAAAIGDEKILDILLKNMTKEDLSWEDWERSPFKSALFSDDPRIAMMSLLSRQEIREAPFWEHHGRFQLIKAVLENTKPQDIISLIVLKGPRDGQNLPIGFESWPLIQWAAFERLPGELSALIDVAGTDQEVYEIVHKALRITSQSISAKDLESETSCERLVQVMGILITNSARTDENAGVVKKARGLVEKYYTPRREGKGEFGKKSGQRRQQLSIFDKIKGSTDAFPSSDNIDTSKDNDKLEDTQQLSRSPFVHIPHNSESRGPKSLKTHANKAGKKLAVFSSLQDILKDPPFDQISRTYKDKEDYKLPASEIKHRAVIDNTEATVVAFFKGRGESGTIRRNRAVQEVVYGPGPIEVVRTAVKDLDAMTQRVFMQFNSQLYTEKNLNLTWVHLPSTNMVWMNDLLTKVMHNEGYQTREYSEVKSFFRDSWVVVPDKASHSRMMRPQSVIRPEEADRRDSGTGDENKKISGSGDENKKDSVKLKIETTVLDSKQDEQKSHDDLNSESWRSAMKKHQFVQASALYMPYLAYSSHCGALDGITDTKLKEAHEAYEGLLNSYNGKDDQQHGSPTLDEWYYQFAEDDKEATDDQKRRNKSQVVSKYLRENEDGSSASERKRWTVVRVNQLWIWTIADNWIITSTSSPLDNSPDVLVDDILLLLNKKAEYGGSRAQPVSAAQLVPVIIDHCIGSYDRRPNDTGGISIAQTFSHYINRIGRDETNLFNDFRTGSSDELNKKNLDGDTHRNSLIAEKPVAEVALVDIKPKTVETKQPSLKPHNHDFGAEIQKAKNLCFYIKDVRDELSILKSVAGYQQIVQNGLGGKAVDESQLSSTYVLKNLKELDNIAERIQSAINTTLSLQQSEEAMRQGKTVMTFTFATVLFLPLSFLSSLFALDVNTFQEAPAWVFYVIIFVSIGISAILGFSVFYWDNITSAMRMLFDIVKRPFKVNSSPASLPSKFPEKEVTGNIDTGRRDSAVSTSKSKGGELGIISRFRGNRRKNANDLENRGARG</sequence>
<dbReference type="PROSITE" id="PS50088">
    <property type="entry name" value="ANK_REPEAT"/>
    <property type="match status" value="8"/>
</dbReference>
<evidence type="ECO:0000313" key="9">
    <source>
        <dbReference type="Proteomes" id="UP000546213"/>
    </source>
</evidence>
<feature type="compositionally biased region" description="Basic and acidic residues" evidence="4">
    <location>
        <begin position="1973"/>
        <end position="1984"/>
    </location>
</feature>
<dbReference type="SMART" id="SM00248">
    <property type="entry name" value="ANK"/>
    <property type="match status" value="11"/>
</dbReference>
<evidence type="ECO:0000256" key="2">
    <source>
        <dbReference type="ARBA" id="ARBA00023043"/>
    </source>
</evidence>
<accession>A0A8H5UIK9</accession>
<feature type="repeat" description="ANK" evidence="3">
    <location>
        <begin position="1155"/>
        <end position="1187"/>
    </location>
</feature>
<evidence type="ECO:0000313" key="8">
    <source>
        <dbReference type="EMBL" id="KAF5591137.1"/>
    </source>
</evidence>
<evidence type="ECO:0000259" key="7">
    <source>
        <dbReference type="Pfam" id="PF25053"/>
    </source>
</evidence>
<feature type="compositionally biased region" description="Basic and acidic residues" evidence="4">
    <location>
        <begin position="1715"/>
        <end position="1725"/>
    </location>
</feature>
<gene>
    <name evidence="8" type="ORF">FPCIR_6212</name>
</gene>
<keyword evidence="2 3" id="KW-0040">ANK repeat</keyword>
<dbReference type="EMBL" id="JAAOAS010000134">
    <property type="protein sequence ID" value="KAF5591137.1"/>
    <property type="molecule type" value="Genomic_DNA"/>
</dbReference>
<dbReference type="SUPFAM" id="SSF52540">
    <property type="entry name" value="P-loop containing nucleoside triphosphate hydrolases"/>
    <property type="match status" value="1"/>
</dbReference>
<evidence type="ECO:0000256" key="3">
    <source>
        <dbReference type="PROSITE-ProRule" id="PRU00023"/>
    </source>
</evidence>
<dbReference type="Pfam" id="PF13637">
    <property type="entry name" value="Ank_4"/>
    <property type="match status" value="1"/>
</dbReference>
<dbReference type="Gene3D" id="3.40.50.300">
    <property type="entry name" value="P-loop containing nucleotide triphosphate hydrolases"/>
    <property type="match status" value="1"/>
</dbReference>
<dbReference type="OrthoDB" id="443402at2759"/>
<dbReference type="InterPro" id="IPR002110">
    <property type="entry name" value="Ankyrin_rpt"/>
</dbReference>
<dbReference type="Pfam" id="PF00023">
    <property type="entry name" value="Ank"/>
    <property type="match status" value="1"/>
</dbReference>
<feature type="repeat" description="ANK" evidence="3">
    <location>
        <begin position="1375"/>
        <end position="1407"/>
    </location>
</feature>
<feature type="repeat" description="ANK" evidence="3">
    <location>
        <begin position="1188"/>
        <end position="1214"/>
    </location>
</feature>
<keyword evidence="5" id="KW-1133">Transmembrane helix</keyword>
<dbReference type="PANTHER" id="PTHR24123">
    <property type="entry name" value="ANKYRIN REPEAT-CONTAINING"/>
    <property type="match status" value="1"/>
</dbReference>
<dbReference type="PROSITE" id="PS50297">
    <property type="entry name" value="ANK_REP_REGION"/>
    <property type="match status" value="8"/>
</dbReference>
<feature type="repeat" description="ANK" evidence="3">
    <location>
        <begin position="1223"/>
        <end position="1255"/>
    </location>
</feature>
<dbReference type="Pfam" id="PF01544">
    <property type="entry name" value="CorA"/>
    <property type="match status" value="1"/>
</dbReference>
<keyword evidence="1" id="KW-0677">Repeat</keyword>
<feature type="domain" description="DUF7791" evidence="7">
    <location>
        <begin position="544"/>
        <end position="682"/>
    </location>
</feature>
<feature type="compositionally biased region" description="Basic and acidic residues" evidence="4">
    <location>
        <begin position="1932"/>
        <end position="1962"/>
    </location>
</feature>
<feature type="region of interest" description="Disordered" evidence="4">
    <location>
        <begin position="2440"/>
        <end position="2461"/>
    </location>
</feature>
<feature type="domain" description="Nephrocystin 3-like N-terminal" evidence="6">
    <location>
        <begin position="268"/>
        <end position="437"/>
    </location>
</feature>
<dbReference type="InterPro" id="IPR002523">
    <property type="entry name" value="MgTranspt_CorA/ZnTranspt_ZntB"/>
</dbReference>
<evidence type="ECO:0000256" key="4">
    <source>
        <dbReference type="SAM" id="MobiDB-lite"/>
    </source>
</evidence>
<evidence type="ECO:0008006" key="10">
    <source>
        <dbReference type="Google" id="ProtNLM"/>
    </source>
</evidence>
<feature type="region of interest" description="Disordered" evidence="4">
    <location>
        <begin position="1923"/>
        <end position="1962"/>
    </location>
</feature>
<keyword evidence="5" id="KW-0472">Membrane</keyword>
<keyword evidence="5" id="KW-0812">Transmembrane</keyword>
<dbReference type="GO" id="GO:0016020">
    <property type="term" value="C:membrane"/>
    <property type="evidence" value="ECO:0007669"/>
    <property type="project" value="InterPro"/>
</dbReference>
<evidence type="ECO:0000256" key="5">
    <source>
        <dbReference type="SAM" id="Phobius"/>
    </source>
</evidence>
<dbReference type="Gene3D" id="1.20.58.340">
    <property type="entry name" value="Magnesium transport protein CorA, transmembrane region"/>
    <property type="match status" value="1"/>
</dbReference>
<feature type="repeat" description="ANK" evidence="3">
    <location>
        <begin position="1297"/>
        <end position="1320"/>
    </location>
</feature>
<dbReference type="InterPro" id="IPR056693">
    <property type="entry name" value="DUF7791"/>
</dbReference>
<dbReference type="PANTHER" id="PTHR24123:SF33">
    <property type="entry name" value="PROTEIN HOS4"/>
    <property type="match status" value="1"/>
</dbReference>
<feature type="region of interest" description="Disordered" evidence="4">
    <location>
        <begin position="1703"/>
        <end position="1754"/>
    </location>
</feature>
<feature type="repeat" description="ANK" evidence="3">
    <location>
        <begin position="1085"/>
        <end position="1117"/>
    </location>
</feature>
<feature type="transmembrane region" description="Helical" evidence="5">
    <location>
        <begin position="2384"/>
        <end position="2406"/>
    </location>
</feature>
<organism evidence="8 9">
    <name type="scientific">Fusarium pseudocircinatum</name>
    <dbReference type="NCBI Taxonomy" id="56676"/>
    <lineage>
        <taxon>Eukaryota</taxon>
        <taxon>Fungi</taxon>
        <taxon>Dikarya</taxon>
        <taxon>Ascomycota</taxon>
        <taxon>Pezizomycotina</taxon>
        <taxon>Sordariomycetes</taxon>
        <taxon>Hypocreomycetidae</taxon>
        <taxon>Hypocreales</taxon>
        <taxon>Nectriaceae</taxon>
        <taxon>Fusarium</taxon>
        <taxon>Fusarium fujikuroi species complex</taxon>
    </lineage>
</organism>
<dbReference type="SUPFAM" id="SSF48403">
    <property type="entry name" value="Ankyrin repeat"/>
    <property type="match status" value="2"/>
</dbReference>
<keyword evidence="9" id="KW-1185">Reference proteome</keyword>
<dbReference type="InterPro" id="IPR027417">
    <property type="entry name" value="P-loop_NTPase"/>
</dbReference>
<proteinExistence type="predicted"/>
<dbReference type="InterPro" id="IPR051165">
    <property type="entry name" value="Multifunctional_ANK_Repeat"/>
</dbReference>
<dbReference type="InterPro" id="IPR056884">
    <property type="entry name" value="NPHP3-like_N"/>
</dbReference>
<dbReference type="Pfam" id="PF24883">
    <property type="entry name" value="NPHP3_N"/>
    <property type="match status" value="1"/>
</dbReference>
<comment type="caution">
    <text evidence="8">The sequence shown here is derived from an EMBL/GenBank/DDBJ whole genome shotgun (WGS) entry which is preliminary data.</text>
</comment>
<evidence type="ECO:0000256" key="1">
    <source>
        <dbReference type="ARBA" id="ARBA00022737"/>
    </source>
</evidence>
<dbReference type="GO" id="GO:0046873">
    <property type="term" value="F:metal ion transmembrane transporter activity"/>
    <property type="evidence" value="ECO:0007669"/>
    <property type="project" value="InterPro"/>
</dbReference>
<reference evidence="8 9" key="1">
    <citation type="submission" date="2020-05" db="EMBL/GenBank/DDBJ databases">
        <title>Identification and distribution of gene clusters putatively required for synthesis of sphingolipid metabolism inhibitors in phylogenetically diverse species of the filamentous fungus Fusarium.</title>
        <authorList>
            <person name="Kim H.-S."/>
            <person name="Busman M."/>
            <person name="Brown D.W."/>
            <person name="Divon H."/>
            <person name="Uhlig S."/>
            <person name="Proctor R.H."/>
        </authorList>
    </citation>
    <scope>NUCLEOTIDE SEQUENCE [LARGE SCALE GENOMIC DNA]</scope>
    <source>
        <strain evidence="8 9">NRRL 36939</strain>
    </source>
</reference>
<dbReference type="Pfam" id="PF12796">
    <property type="entry name" value="Ank_2"/>
    <property type="match status" value="4"/>
</dbReference>
<dbReference type="InterPro" id="IPR036770">
    <property type="entry name" value="Ankyrin_rpt-contain_sf"/>
</dbReference>
<evidence type="ECO:0000259" key="6">
    <source>
        <dbReference type="Pfam" id="PF24883"/>
    </source>
</evidence>
<feature type="compositionally biased region" description="Basic and acidic residues" evidence="4">
    <location>
        <begin position="2440"/>
        <end position="2453"/>
    </location>
</feature>
<feature type="transmembrane region" description="Helical" evidence="5">
    <location>
        <begin position="2350"/>
        <end position="2372"/>
    </location>
</feature>
<feature type="repeat" description="ANK" evidence="3">
    <location>
        <begin position="1118"/>
        <end position="1143"/>
    </location>
</feature>
<dbReference type="Gene3D" id="1.25.40.20">
    <property type="entry name" value="Ankyrin repeat-containing domain"/>
    <property type="match status" value="3"/>
</dbReference>
<dbReference type="Proteomes" id="UP000546213">
    <property type="component" value="Unassembled WGS sequence"/>
</dbReference>
<dbReference type="Pfam" id="PF25053">
    <property type="entry name" value="DUF7791"/>
    <property type="match status" value="1"/>
</dbReference>